<feature type="domain" description="Single" evidence="3">
    <location>
        <begin position="108"/>
        <end position="182"/>
    </location>
</feature>
<evidence type="ECO:0000313" key="4">
    <source>
        <dbReference type="EMBL" id="CAD7425557.1"/>
    </source>
</evidence>
<proteinExistence type="predicted"/>
<reference evidence="4" key="1">
    <citation type="submission" date="2020-11" db="EMBL/GenBank/DDBJ databases">
        <authorList>
            <person name="Tran Van P."/>
        </authorList>
    </citation>
    <scope>NUCLEOTIDE SEQUENCE</scope>
</reference>
<dbReference type="EMBL" id="OB792985">
    <property type="protein sequence ID" value="CAD7425557.1"/>
    <property type="molecule type" value="Genomic_DNA"/>
</dbReference>
<evidence type="ECO:0000256" key="1">
    <source>
        <dbReference type="ARBA" id="ARBA00004613"/>
    </source>
</evidence>
<comment type="subcellular location">
    <subcellularLocation>
        <location evidence="1">Secreted</location>
    </subcellularLocation>
</comment>
<sequence length="209" mass="22730">MASLVLTDSSQLTFDSQHLGPRIEPRTPSTEVRQLTLDHRVTTPKEELRPQLSILVGETMKLLACVIVTAVALVFAVEDKKAEEAAGRPKTYKRLIPADVLRDFPGMCFASTRCATIEPGNTWDLSPFCGRSTCVTAENDQTQLLELVEDCGPLPKSNPKCKLSEKTNKTAAFPDCCPTFECEAGVTLEYPEIPVGATATDTTTTSPKP</sequence>
<gene>
    <name evidence="4" type="ORF">TMSB3V08_LOCUS2464</name>
</gene>
<dbReference type="AlphaFoldDB" id="A0A7R9E1C8"/>
<dbReference type="SMART" id="SM01318">
    <property type="entry name" value="SVWC"/>
    <property type="match status" value="1"/>
</dbReference>
<accession>A0A7R9E1C8</accession>
<name>A0A7R9E1C8_9NEOP</name>
<keyword evidence="2" id="KW-0964">Secreted</keyword>
<protein>
    <recommendedName>
        <fullName evidence="3">Single domain-containing protein</fullName>
    </recommendedName>
</protein>
<evidence type="ECO:0000256" key="2">
    <source>
        <dbReference type="ARBA" id="ARBA00022525"/>
    </source>
</evidence>
<organism evidence="4">
    <name type="scientific">Timema monikensis</name>
    <dbReference type="NCBI Taxonomy" id="170555"/>
    <lineage>
        <taxon>Eukaryota</taxon>
        <taxon>Metazoa</taxon>
        <taxon>Ecdysozoa</taxon>
        <taxon>Arthropoda</taxon>
        <taxon>Hexapoda</taxon>
        <taxon>Insecta</taxon>
        <taxon>Pterygota</taxon>
        <taxon>Neoptera</taxon>
        <taxon>Polyneoptera</taxon>
        <taxon>Phasmatodea</taxon>
        <taxon>Timematodea</taxon>
        <taxon>Timematoidea</taxon>
        <taxon>Timematidae</taxon>
        <taxon>Timema</taxon>
    </lineage>
</organism>
<dbReference type="GO" id="GO:0005576">
    <property type="term" value="C:extracellular region"/>
    <property type="evidence" value="ECO:0007669"/>
    <property type="project" value="UniProtKB-SubCell"/>
</dbReference>
<evidence type="ECO:0000259" key="3">
    <source>
        <dbReference type="SMART" id="SM01318"/>
    </source>
</evidence>
<dbReference type="InterPro" id="IPR029277">
    <property type="entry name" value="SVWC_dom"/>
</dbReference>
<dbReference type="Pfam" id="PF15430">
    <property type="entry name" value="SVWC"/>
    <property type="match status" value="1"/>
</dbReference>